<keyword evidence="3" id="KW-1185">Reference proteome</keyword>
<name>A0A7J8SWW2_GOSDV</name>
<reference evidence="2 3" key="1">
    <citation type="journal article" date="2019" name="Genome Biol. Evol.">
        <title>Insights into the evolution of the New World diploid cottons (Gossypium, subgenus Houzingenia) based on genome sequencing.</title>
        <authorList>
            <person name="Grover C.E."/>
            <person name="Arick M.A. 2nd"/>
            <person name="Thrash A."/>
            <person name="Conover J.L."/>
            <person name="Sanders W.S."/>
            <person name="Peterson D.G."/>
            <person name="Frelichowski J.E."/>
            <person name="Scheffler J.A."/>
            <person name="Scheffler B.E."/>
            <person name="Wendel J.F."/>
        </authorList>
    </citation>
    <scope>NUCLEOTIDE SEQUENCE [LARGE SCALE GENOMIC DNA]</scope>
    <source>
        <strain evidence="2">27</strain>
        <tissue evidence="2">Leaf</tissue>
    </source>
</reference>
<gene>
    <name evidence="2" type="ORF">Godav_002663</name>
</gene>
<organism evidence="2 3">
    <name type="scientific">Gossypium davidsonii</name>
    <name type="common">Davidson's cotton</name>
    <name type="synonym">Gossypium klotzschianum subsp. davidsonii</name>
    <dbReference type="NCBI Taxonomy" id="34287"/>
    <lineage>
        <taxon>Eukaryota</taxon>
        <taxon>Viridiplantae</taxon>
        <taxon>Streptophyta</taxon>
        <taxon>Embryophyta</taxon>
        <taxon>Tracheophyta</taxon>
        <taxon>Spermatophyta</taxon>
        <taxon>Magnoliopsida</taxon>
        <taxon>eudicotyledons</taxon>
        <taxon>Gunneridae</taxon>
        <taxon>Pentapetalae</taxon>
        <taxon>rosids</taxon>
        <taxon>malvids</taxon>
        <taxon>Malvales</taxon>
        <taxon>Malvaceae</taxon>
        <taxon>Malvoideae</taxon>
        <taxon>Gossypium</taxon>
    </lineage>
</organism>
<sequence>MFPMRRKSRGRDWKSTRKYQDG</sequence>
<proteinExistence type="predicted"/>
<dbReference type="AlphaFoldDB" id="A0A7J8SWW2"/>
<feature type="non-terminal residue" evidence="2">
    <location>
        <position position="22"/>
    </location>
</feature>
<evidence type="ECO:0000313" key="3">
    <source>
        <dbReference type="Proteomes" id="UP000593561"/>
    </source>
</evidence>
<comment type="caution">
    <text evidence="2">The sequence shown here is derived from an EMBL/GenBank/DDBJ whole genome shotgun (WGS) entry which is preliminary data.</text>
</comment>
<accession>A0A7J8SWW2</accession>
<dbReference type="EMBL" id="JABFAC010000012">
    <property type="protein sequence ID" value="MBA0630584.1"/>
    <property type="molecule type" value="Genomic_DNA"/>
</dbReference>
<protein>
    <submittedName>
        <fullName evidence="2">Uncharacterized protein</fullName>
    </submittedName>
</protein>
<evidence type="ECO:0000313" key="2">
    <source>
        <dbReference type="EMBL" id="MBA0630584.1"/>
    </source>
</evidence>
<feature type="region of interest" description="Disordered" evidence="1">
    <location>
        <begin position="1"/>
        <end position="22"/>
    </location>
</feature>
<evidence type="ECO:0000256" key="1">
    <source>
        <dbReference type="SAM" id="MobiDB-lite"/>
    </source>
</evidence>
<dbReference type="Proteomes" id="UP000593561">
    <property type="component" value="Unassembled WGS sequence"/>
</dbReference>
<feature type="compositionally biased region" description="Basic and acidic residues" evidence="1">
    <location>
        <begin position="10"/>
        <end position="22"/>
    </location>
</feature>